<reference evidence="1 2" key="1">
    <citation type="submission" date="2024-07" db="EMBL/GenBank/DDBJ databases">
        <title>Section-level genome sequencing and comparative genomics of Aspergillus sections Usti and Cavernicolus.</title>
        <authorList>
            <consortium name="Lawrence Berkeley National Laboratory"/>
            <person name="Nybo J.L."/>
            <person name="Vesth T.C."/>
            <person name="Theobald S."/>
            <person name="Frisvad J.C."/>
            <person name="Larsen T.O."/>
            <person name="Kjaerboelling I."/>
            <person name="Rothschild-Mancinelli K."/>
            <person name="Lyhne E.K."/>
            <person name="Kogle M.E."/>
            <person name="Barry K."/>
            <person name="Clum A."/>
            <person name="Na H."/>
            <person name="Ledsgaard L."/>
            <person name="Lin J."/>
            <person name="Lipzen A."/>
            <person name="Kuo A."/>
            <person name="Riley R."/>
            <person name="Mondo S."/>
            <person name="LaButti K."/>
            <person name="Haridas S."/>
            <person name="Pangalinan J."/>
            <person name="Salamov A.A."/>
            <person name="Simmons B.A."/>
            <person name="Magnuson J.K."/>
            <person name="Chen J."/>
            <person name="Drula E."/>
            <person name="Henrissat B."/>
            <person name="Wiebenga A."/>
            <person name="Lubbers R.J."/>
            <person name="Gomes A.C."/>
            <person name="Macurrencykelacurrency M.R."/>
            <person name="Stajich J."/>
            <person name="Grigoriev I.V."/>
            <person name="Mortensen U.H."/>
            <person name="De vries R.P."/>
            <person name="Baker S.E."/>
            <person name="Andersen M.R."/>
        </authorList>
    </citation>
    <scope>NUCLEOTIDE SEQUENCE [LARGE SCALE GENOMIC DNA]</scope>
    <source>
        <strain evidence="1 2">CBS 756.74</strain>
    </source>
</reference>
<dbReference type="Proteomes" id="UP001610444">
    <property type="component" value="Unassembled WGS sequence"/>
</dbReference>
<dbReference type="EMBL" id="JBFXLR010000062">
    <property type="protein sequence ID" value="KAL2840850.1"/>
    <property type="molecule type" value="Genomic_DNA"/>
</dbReference>
<keyword evidence="2" id="KW-1185">Reference proteome</keyword>
<dbReference type="RefSeq" id="XP_070894270.1">
    <property type="nucleotide sequence ID" value="XM_071041622.1"/>
</dbReference>
<organism evidence="1 2">
    <name type="scientific">Aspergillus pseudodeflectus</name>
    <dbReference type="NCBI Taxonomy" id="176178"/>
    <lineage>
        <taxon>Eukaryota</taxon>
        <taxon>Fungi</taxon>
        <taxon>Dikarya</taxon>
        <taxon>Ascomycota</taxon>
        <taxon>Pezizomycotina</taxon>
        <taxon>Eurotiomycetes</taxon>
        <taxon>Eurotiomycetidae</taxon>
        <taxon>Eurotiales</taxon>
        <taxon>Aspergillaceae</taxon>
        <taxon>Aspergillus</taxon>
        <taxon>Aspergillus subgen. Nidulantes</taxon>
    </lineage>
</organism>
<name>A0ABR4JLD5_9EURO</name>
<accession>A0ABR4JLD5</accession>
<protein>
    <submittedName>
        <fullName evidence="1">Uncharacterized protein</fullName>
    </submittedName>
</protein>
<evidence type="ECO:0000313" key="1">
    <source>
        <dbReference type="EMBL" id="KAL2840850.1"/>
    </source>
</evidence>
<dbReference type="GeneID" id="98156786"/>
<evidence type="ECO:0000313" key="2">
    <source>
        <dbReference type="Proteomes" id="UP001610444"/>
    </source>
</evidence>
<proteinExistence type="predicted"/>
<comment type="caution">
    <text evidence="1">The sequence shown here is derived from an EMBL/GenBank/DDBJ whole genome shotgun (WGS) entry which is preliminary data.</text>
</comment>
<sequence length="175" mass="19685">MWCINPSSHRFMHNESSCVGQGVVALFGDSKDLEFGIGVREPVVLYAGQSTPLTYPRYFVECPHVGSRSLAATSNLKLEERAGLLQIVWTLPGNLRTHVYMYEHLTYTRRVLGGREPRQRIICPCKPPRRGTVNGVRLRILKNSSVKFEKPISRGWLPVSIGIWQLLAPGTCACY</sequence>
<gene>
    <name evidence="1" type="ORF">BJX68DRAFT_246270</name>
</gene>